<dbReference type="InterPro" id="IPR051315">
    <property type="entry name" value="Bact_Chemotaxis_CheA"/>
</dbReference>
<dbReference type="SUPFAM" id="SSF52172">
    <property type="entry name" value="CheY-like"/>
    <property type="match status" value="1"/>
</dbReference>
<dbReference type="EC" id="2.7.13.3" evidence="2"/>
<evidence type="ECO:0000256" key="11">
    <source>
        <dbReference type="SAM" id="MobiDB-lite"/>
    </source>
</evidence>
<dbReference type="FunFam" id="3.30.565.10:FF:000016">
    <property type="entry name" value="Chemotaxis protein CheA, putative"/>
    <property type="match status" value="1"/>
</dbReference>
<dbReference type="PANTHER" id="PTHR43395">
    <property type="entry name" value="SENSOR HISTIDINE KINASE CHEA"/>
    <property type="match status" value="1"/>
</dbReference>
<dbReference type="SMART" id="SM00073">
    <property type="entry name" value="HPT"/>
    <property type="match status" value="3"/>
</dbReference>
<dbReference type="GO" id="GO:0000155">
    <property type="term" value="F:phosphorelay sensor kinase activity"/>
    <property type="evidence" value="ECO:0007669"/>
    <property type="project" value="InterPro"/>
</dbReference>
<dbReference type="Gene3D" id="2.30.30.40">
    <property type="entry name" value="SH3 Domains"/>
    <property type="match status" value="1"/>
</dbReference>
<dbReference type="SUPFAM" id="SSF55874">
    <property type="entry name" value="ATPase domain of HSP90 chaperone/DNA topoisomerase II/histidine kinase"/>
    <property type="match status" value="1"/>
</dbReference>
<keyword evidence="4 10" id="KW-0597">Phosphoprotein</keyword>
<evidence type="ECO:0000256" key="4">
    <source>
        <dbReference type="ARBA" id="ARBA00022553"/>
    </source>
</evidence>
<dbReference type="Pfam" id="PF02895">
    <property type="entry name" value="H-kinase_dim"/>
    <property type="match status" value="1"/>
</dbReference>
<dbReference type="PANTHER" id="PTHR43395:SF8">
    <property type="entry name" value="HISTIDINE KINASE"/>
    <property type="match status" value="1"/>
</dbReference>
<comment type="function">
    <text evidence="8">Involved in the transmission of sensory signals from the chemoreceptors to the flagellar motors. CheA is autophosphorylated; it can transfer its phosphate group to either CheB or CheY.</text>
</comment>
<evidence type="ECO:0000256" key="3">
    <source>
        <dbReference type="ARBA" id="ARBA00021495"/>
    </source>
</evidence>
<keyword evidence="17" id="KW-1185">Reference proteome</keyword>
<evidence type="ECO:0000313" key="17">
    <source>
        <dbReference type="Proteomes" id="UP000595278"/>
    </source>
</evidence>
<evidence type="ECO:0000256" key="10">
    <source>
        <dbReference type="PROSITE-ProRule" id="PRU00169"/>
    </source>
</evidence>
<keyword evidence="5" id="KW-0808">Transferase</keyword>
<dbReference type="PROSITE" id="PS50894">
    <property type="entry name" value="HPT"/>
    <property type="match status" value="3"/>
</dbReference>
<dbReference type="KEGG" id="eaz:JHT90_00535"/>
<accession>A0A974NFS7</accession>
<dbReference type="SUPFAM" id="SSF47226">
    <property type="entry name" value="Histidine-containing phosphotransfer domain, HPT domain"/>
    <property type="match status" value="4"/>
</dbReference>
<dbReference type="RefSeq" id="WP_201092813.1">
    <property type="nucleotide sequence ID" value="NZ_CP067393.1"/>
</dbReference>
<evidence type="ECO:0000256" key="6">
    <source>
        <dbReference type="ARBA" id="ARBA00022777"/>
    </source>
</evidence>
<dbReference type="InterPro" id="IPR008207">
    <property type="entry name" value="Sig_transdc_His_kin_Hpt_dom"/>
</dbReference>
<dbReference type="InterPro" id="IPR036641">
    <property type="entry name" value="HPT_dom_sf"/>
</dbReference>
<dbReference type="Pfam" id="PF26379">
    <property type="entry name" value="FimL_2nd"/>
    <property type="match status" value="1"/>
</dbReference>
<feature type="modified residue" description="Phosphohistidine" evidence="9">
    <location>
        <position position="1218"/>
    </location>
</feature>
<feature type="modified residue" description="Phosphohistidine" evidence="9">
    <location>
        <position position="672"/>
    </location>
</feature>
<dbReference type="PROSITE" id="PS50110">
    <property type="entry name" value="RESPONSE_REGULATORY"/>
    <property type="match status" value="1"/>
</dbReference>
<keyword evidence="6" id="KW-0418">Kinase</keyword>
<feature type="region of interest" description="Disordered" evidence="11">
    <location>
        <begin position="788"/>
        <end position="809"/>
    </location>
</feature>
<dbReference type="Gene3D" id="1.20.120.160">
    <property type="entry name" value="HPT domain"/>
    <property type="match status" value="4"/>
</dbReference>
<feature type="domain" description="HPt" evidence="15">
    <location>
        <begin position="1172"/>
        <end position="1275"/>
    </location>
</feature>
<dbReference type="InterPro" id="IPR003594">
    <property type="entry name" value="HATPase_dom"/>
</dbReference>
<dbReference type="CDD" id="cd00088">
    <property type="entry name" value="HPT"/>
    <property type="match status" value="3"/>
</dbReference>
<dbReference type="SMART" id="SM01231">
    <property type="entry name" value="H-kinase_dim"/>
    <property type="match status" value="1"/>
</dbReference>
<dbReference type="InterPro" id="IPR005467">
    <property type="entry name" value="His_kinase_dom"/>
</dbReference>
<dbReference type="InterPro" id="IPR058661">
    <property type="entry name" value="FimL_2nd"/>
</dbReference>
<dbReference type="InterPro" id="IPR004358">
    <property type="entry name" value="Sig_transdc_His_kin-like_C"/>
</dbReference>
<dbReference type="InterPro" id="IPR002545">
    <property type="entry name" value="CheW-lke_dom"/>
</dbReference>
<feature type="modified residue" description="Phosphohistidine" evidence="9">
    <location>
        <position position="857"/>
    </location>
</feature>
<dbReference type="InterPro" id="IPR036061">
    <property type="entry name" value="CheW-like_dom_sf"/>
</dbReference>
<comment type="catalytic activity">
    <reaction evidence="1">
        <text>ATP + protein L-histidine = ADP + protein N-phospho-L-histidine.</text>
        <dbReference type="EC" id="2.7.13.3"/>
    </reaction>
</comment>
<proteinExistence type="predicted"/>
<dbReference type="SMART" id="SM00260">
    <property type="entry name" value="CheW"/>
    <property type="match status" value="1"/>
</dbReference>
<dbReference type="Pfam" id="PF01627">
    <property type="entry name" value="Hpt"/>
    <property type="match status" value="3"/>
</dbReference>
<dbReference type="PRINTS" id="PR00344">
    <property type="entry name" value="BCTRLSENSOR"/>
</dbReference>
<dbReference type="SMART" id="SM00448">
    <property type="entry name" value="REC"/>
    <property type="match status" value="1"/>
</dbReference>
<evidence type="ECO:0000256" key="7">
    <source>
        <dbReference type="ARBA" id="ARBA00023012"/>
    </source>
</evidence>
<evidence type="ECO:0000313" key="16">
    <source>
        <dbReference type="EMBL" id="QQP85784.1"/>
    </source>
</evidence>
<dbReference type="SUPFAM" id="SSF50341">
    <property type="entry name" value="CheW-like"/>
    <property type="match status" value="1"/>
</dbReference>
<dbReference type="Pfam" id="PF02518">
    <property type="entry name" value="HATPase_c"/>
    <property type="match status" value="1"/>
</dbReference>
<dbReference type="Gene3D" id="3.30.565.10">
    <property type="entry name" value="Histidine kinase-like ATPase, C-terminal domain"/>
    <property type="match status" value="1"/>
</dbReference>
<organism evidence="16 17">
    <name type="scientific">Entomomonas asaccharolytica</name>
    <dbReference type="NCBI Taxonomy" id="2785331"/>
    <lineage>
        <taxon>Bacteria</taxon>
        <taxon>Pseudomonadati</taxon>
        <taxon>Pseudomonadota</taxon>
        <taxon>Gammaproteobacteria</taxon>
        <taxon>Pseudomonadales</taxon>
        <taxon>Pseudomonadaceae</taxon>
        <taxon>Entomomonas</taxon>
    </lineage>
</organism>
<dbReference type="InterPro" id="IPR036890">
    <property type="entry name" value="HATPase_C_sf"/>
</dbReference>
<evidence type="ECO:0000256" key="5">
    <source>
        <dbReference type="ARBA" id="ARBA00022679"/>
    </source>
</evidence>
<dbReference type="GO" id="GO:0005737">
    <property type="term" value="C:cytoplasm"/>
    <property type="evidence" value="ECO:0007669"/>
    <property type="project" value="InterPro"/>
</dbReference>
<evidence type="ECO:0000256" key="8">
    <source>
        <dbReference type="ARBA" id="ARBA00035100"/>
    </source>
</evidence>
<dbReference type="Pfam" id="PF00072">
    <property type="entry name" value="Response_reg"/>
    <property type="match status" value="1"/>
</dbReference>
<protein>
    <recommendedName>
        <fullName evidence="3">Chemotaxis protein CheA</fullName>
        <ecNumber evidence="2">2.7.13.3</ecNumber>
    </recommendedName>
</protein>
<keyword evidence="7" id="KW-0902">Two-component regulatory system</keyword>
<feature type="domain" description="Histidine kinase" evidence="12">
    <location>
        <begin position="1512"/>
        <end position="1745"/>
    </location>
</feature>
<evidence type="ECO:0000259" key="14">
    <source>
        <dbReference type="PROSITE" id="PS50851"/>
    </source>
</evidence>
<evidence type="ECO:0000259" key="15">
    <source>
        <dbReference type="PROSITE" id="PS50894"/>
    </source>
</evidence>
<evidence type="ECO:0000256" key="2">
    <source>
        <dbReference type="ARBA" id="ARBA00012438"/>
    </source>
</evidence>
<dbReference type="Gene3D" id="3.40.50.2300">
    <property type="match status" value="1"/>
</dbReference>
<dbReference type="InterPro" id="IPR004105">
    <property type="entry name" value="CheA-like_dim"/>
</dbReference>
<feature type="domain" description="HPt" evidence="15">
    <location>
        <begin position="811"/>
        <end position="917"/>
    </location>
</feature>
<dbReference type="InterPro" id="IPR001789">
    <property type="entry name" value="Sig_transdc_resp-reg_receiver"/>
</dbReference>
<reference evidence="16 17" key="1">
    <citation type="submission" date="2021-01" db="EMBL/GenBank/DDBJ databases">
        <title>Entomomonas sp. F2A isolated from a house cricket (Acheta domesticus).</title>
        <authorList>
            <person name="Spergser J."/>
            <person name="Busse H.-J."/>
        </authorList>
    </citation>
    <scope>NUCLEOTIDE SEQUENCE [LARGE SCALE GENOMIC DNA]</scope>
    <source>
        <strain evidence="16 17">F2A</strain>
    </source>
</reference>
<dbReference type="CDD" id="cd17546">
    <property type="entry name" value="REC_hyHK_CKI1_RcsC-like"/>
    <property type="match status" value="1"/>
</dbReference>
<evidence type="ECO:0000256" key="1">
    <source>
        <dbReference type="ARBA" id="ARBA00000085"/>
    </source>
</evidence>
<evidence type="ECO:0000259" key="13">
    <source>
        <dbReference type="PROSITE" id="PS50110"/>
    </source>
</evidence>
<dbReference type="Pfam" id="PF01584">
    <property type="entry name" value="CheW"/>
    <property type="match status" value="1"/>
</dbReference>
<dbReference type="PROSITE" id="PS50109">
    <property type="entry name" value="HIS_KIN"/>
    <property type="match status" value="1"/>
</dbReference>
<evidence type="ECO:0000259" key="12">
    <source>
        <dbReference type="PROSITE" id="PS50109"/>
    </source>
</evidence>
<dbReference type="SMART" id="SM00387">
    <property type="entry name" value="HATPase_c"/>
    <property type="match status" value="1"/>
</dbReference>
<dbReference type="Proteomes" id="UP000595278">
    <property type="component" value="Chromosome"/>
</dbReference>
<dbReference type="GO" id="GO:0006935">
    <property type="term" value="P:chemotaxis"/>
    <property type="evidence" value="ECO:0007669"/>
    <property type="project" value="InterPro"/>
</dbReference>
<evidence type="ECO:0000256" key="9">
    <source>
        <dbReference type="PROSITE-ProRule" id="PRU00110"/>
    </source>
</evidence>
<name>A0A974NFS7_9GAMM</name>
<dbReference type="InterPro" id="IPR011006">
    <property type="entry name" value="CheY-like_superfamily"/>
</dbReference>
<feature type="domain" description="Response regulatory" evidence="13">
    <location>
        <begin position="1914"/>
        <end position="2030"/>
    </location>
</feature>
<dbReference type="EMBL" id="CP067393">
    <property type="protein sequence ID" value="QQP85784.1"/>
    <property type="molecule type" value="Genomic_DNA"/>
</dbReference>
<feature type="domain" description="HPt" evidence="15">
    <location>
        <begin position="625"/>
        <end position="729"/>
    </location>
</feature>
<dbReference type="PROSITE" id="PS50851">
    <property type="entry name" value="CHEW"/>
    <property type="match status" value="1"/>
</dbReference>
<gene>
    <name evidence="16" type="ORF">JHT90_00535</name>
</gene>
<sequence length="2042" mass="226748">MAINNVTTKDSHDYVALSWVKNEIVNNLNQVQQVLESLADETTSKDNIASGLANCYSLLHQVSGALNMVGFPGAALFAEEIKTFCETLINDKVENFSHSLQVFMQAVLQMPTYLEIIQTEGHDIPIALLPLINEMRECYRATPLSEVELFSPKYYGAASPLTDEELKEINTEGLANLLRKLRQSLQLSLIDLIHNRNLEVALDHLIKIFNYLGRLCKATPISMLWRISLAFVTGINEKSIPNNHEAKDLLKQIDRQIKMLVEQGVVGMNNPAPDGLIKELLFLLAQVDSNSDEINAIKQEFHLTNLILNVKDVNTHQTKLANIDKAALESVSQALSEEFTFVKDRLDLFARSENHSEVDLQGLPETLKVISNTLEMLGLNTQKNVVNKQFDAINNAIINNYLDKVQAIDIAEAILDVETVVANITKTGGAVKTGVTGDAQEVVIREAAYELTQVKEILTQYFATAGKEGQIKDTTELLAHTAGALAIISQQRAAAVVIRCLQYIEEHLINSTLYPDNKEIDSIVGAIASIDYYMECLAKNQIVSAKDALNFAVKYLYELDYSLPDDYESLTTKYIASAPALEEAAQNVSVEDNVVDIETVEQPEVIAEQSPTIPEQPIVQETKVEDEIDEELVEIFTEEMEEILEALSTTLPAWVANTDDKDSLTEIRRSFHTIKGSGRMVKAMVIGELGWSVENMLNRVIDKTIPITQPILEVVQDVVKLLPELIKEFASGQQHPREDVDYYSAVADALAAKQVLPTKKKSEEVLTVEETVVEEDEEVTEPELVVEENLQAQEADPIAPSSDEEEASSASAEFDVELIDIFIAEAQTHMQTLKAFITLCERSLPQIVTDSLQRAMHTLKGSALMAGLDAIANIAKPFEGFLKECSINAWAIERIDLELLRDAYALLNKGIRQLELYSLAPVDGTESLVERIRLRREYLISQLEVTASSELANSDNDASPAALVSALMQSVDLLLDAEEYIEKWRETPANDFTQLSVLQEELAKVSPYAQQAGYPSIADLSNVLLKAYAAVAANTIKRDDAFFEALAQVHHVLLNCIDQLAAAQVVSEYPEEIASLEQILSRSNVQEEVVVEQDETIDQPIADKSEEVEKATEPEIIEADIEPTKQEVDTQPSTVEESTLANANTQVSTNFITEDKLILGAPAPAGPIIESEDDIDPDMAEIFLEEADEILVEARNDLDKWIEDQNPDHLKDLQRQLHTLKGGARMCGAVGLGDLAHGLEFIYEGLLNGRYSNSTDLVKLLNKTHDFIQLIVDTLHDSTVLPQSPELLQAIQLFRQEGRVVLDDVAIVSESSEPVVLEAEVVDNAAVIIQEPTEQVTEAQVVETEVIEAEEEDQVTSQPKEQPVTIDAEPVEVVQPTQVNEEPVVDQSEKDQASPVVVEFRQTEVSKPKDKVATKENKEVAEQIKVAAELLDSLVNLAGETSIYRSRVEQQNSDLASALMEMDATIDRVRDQLRRLDTETQAQIISRHQTEVSSSYTDFDPLEMDQYSQIQQLSRSLFESASDLQDLKDTLMRRNRDVETLLQQQGRVNTELQEGLMRTRMVPLDRIAPRLRRLVRQVSTELGKQVDLVIGNTAGEMDRGVIDAIVAPLEHMIRNSLDHGIESKEVREAAGKPTKGTISLDLIREGGEMVLRLKDDGAGISVQTVREKAINKGLMSPDEKLSDKEILQFILEAGFSTAKRITQISGRGVGLDVVVNAVKQLGGVLALDSEEGKGTTFSIRLPINLSVSRALMIRVGEDHYAIPMSTVEGVTYISPEQQKEFYQFGTAELEYGGESYRVKYLGELLGTQVVAQTQHVIEEKAPVLLVRSGEHYIALRVDELLPSSEVVVKSLGAQFLSVPAISGATILGDGHVIIILDLSALVRSYFVHQQHNVRTEERRVTTAEKLEEVKRPPLVMVVDDSVTVRKVTTRLLERQGMQVITARDGLDAVTQLEEKVPDIMLLDIEMPRMDGFEVATRVRNDERTKHLPIIMITSRSGEKHRERALAIGVNEYMSKPFMDAKLIKSISDLLPTFEVNLLESSS</sequence>
<feature type="domain" description="CheW-like" evidence="14">
    <location>
        <begin position="1747"/>
        <end position="1887"/>
    </location>
</feature>
<feature type="modified residue" description="4-aspartylphosphate" evidence="10">
    <location>
        <position position="1963"/>
    </location>
</feature>